<sequence length="109" mass="12712">MIHTPDISNEKTVPLLWWGVLLMGTMVWLCYNVYKKQRRQRRFSAMKADFINSIPAPLYVPPANNRVTNSRSPEENGPKENISATIRREDAQLQYLINRLLDLNPIEDQ</sequence>
<organism evidence="3 4">
    <name type="scientific">Chitinophaga flava</name>
    <dbReference type="NCBI Taxonomy" id="2259036"/>
    <lineage>
        <taxon>Bacteria</taxon>
        <taxon>Pseudomonadati</taxon>
        <taxon>Bacteroidota</taxon>
        <taxon>Chitinophagia</taxon>
        <taxon>Chitinophagales</taxon>
        <taxon>Chitinophagaceae</taxon>
        <taxon>Chitinophaga</taxon>
    </lineage>
</organism>
<dbReference type="EMBL" id="QFFJ01000001">
    <property type="protein sequence ID" value="RBL91399.1"/>
    <property type="molecule type" value="Genomic_DNA"/>
</dbReference>
<gene>
    <name evidence="3" type="ORF">DF182_01910</name>
</gene>
<protein>
    <submittedName>
        <fullName evidence="3">Uncharacterized protein</fullName>
    </submittedName>
</protein>
<keyword evidence="2" id="KW-0812">Transmembrane</keyword>
<feature type="transmembrane region" description="Helical" evidence="2">
    <location>
        <begin position="15"/>
        <end position="34"/>
    </location>
</feature>
<reference evidence="3 4" key="1">
    <citation type="submission" date="2018-05" db="EMBL/GenBank/DDBJ databases">
        <title>Chitinophaga sp. K3CV102501T nov., isolated from isolated from a monsoon evergreen broad-leaved forest soil.</title>
        <authorList>
            <person name="Lv Y."/>
        </authorList>
    </citation>
    <scope>NUCLEOTIDE SEQUENCE [LARGE SCALE GENOMIC DNA]</scope>
    <source>
        <strain evidence="3 4">GDMCC 1.1325</strain>
    </source>
</reference>
<dbReference type="Proteomes" id="UP000253410">
    <property type="component" value="Unassembled WGS sequence"/>
</dbReference>
<feature type="region of interest" description="Disordered" evidence="1">
    <location>
        <begin position="62"/>
        <end position="84"/>
    </location>
</feature>
<dbReference type="OrthoDB" id="954173at2"/>
<keyword evidence="2" id="KW-1133">Transmembrane helix</keyword>
<proteinExistence type="predicted"/>
<evidence type="ECO:0000256" key="1">
    <source>
        <dbReference type="SAM" id="MobiDB-lite"/>
    </source>
</evidence>
<dbReference type="RefSeq" id="WP_113613996.1">
    <property type="nucleotide sequence ID" value="NZ_QFFJ01000001.1"/>
</dbReference>
<evidence type="ECO:0000313" key="4">
    <source>
        <dbReference type="Proteomes" id="UP000253410"/>
    </source>
</evidence>
<keyword evidence="4" id="KW-1185">Reference proteome</keyword>
<evidence type="ECO:0000313" key="3">
    <source>
        <dbReference type="EMBL" id="RBL91399.1"/>
    </source>
</evidence>
<dbReference type="AlphaFoldDB" id="A0A365XYD7"/>
<name>A0A365XYD7_9BACT</name>
<comment type="caution">
    <text evidence="3">The sequence shown here is derived from an EMBL/GenBank/DDBJ whole genome shotgun (WGS) entry which is preliminary data.</text>
</comment>
<keyword evidence="2" id="KW-0472">Membrane</keyword>
<evidence type="ECO:0000256" key="2">
    <source>
        <dbReference type="SAM" id="Phobius"/>
    </source>
</evidence>
<accession>A0A365XYD7</accession>